<protein>
    <submittedName>
        <fullName evidence="3">Odorant-binding protein 17</fullName>
    </submittedName>
</protein>
<gene>
    <name evidence="3" type="primary">OBP17</name>
</gene>
<accession>A0A3G2GRS4</accession>
<evidence type="ECO:0000256" key="1">
    <source>
        <dbReference type="ARBA" id="ARBA00022729"/>
    </source>
</evidence>
<proteinExistence type="evidence at transcript level"/>
<feature type="chain" id="PRO_5018081477" evidence="2">
    <location>
        <begin position="18"/>
        <end position="144"/>
    </location>
</feature>
<name>A0A3G2GRS4_9HEMI</name>
<keyword evidence="1 2" id="KW-0732">Signal</keyword>
<dbReference type="EMBL" id="MG719274">
    <property type="protein sequence ID" value="AYN07358.1"/>
    <property type="molecule type" value="mRNA"/>
</dbReference>
<dbReference type="GO" id="GO:0005549">
    <property type="term" value="F:odorant binding"/>
    <property type="evidence" value="ECO:0007669"/>
    <property type="project" value="InterPro"/>
</dbReference>
<dbReference type="Gene3D" id="1.10.238.20">
    <property type="entry name" value="Pheromone/general odorant binding protein domain"/>
    <property type="match status" value="1"/>
</dbReference>
<dbReference type="SMART" id="SM00708">
    <property type="entry name" value="PhBP"/>
    <property type="match status" value="1"/>
</dbReference>
<dbReference type="PANTHER" id="PTHR11857">
    <property type="entry name" value="ODORANT BINDING PROTEIN-RELATED"/>
    <property type="match status" value="1"/>
</dbReference>
<dbReference type="GO" id="GO:0007608">
    <property type="term" value="P:sensory perception of smell"/>
    <property type="evidence" value="ECO:0007669"/>
    <property type="project" value="TreeGrafter"/>
</dbReference>
<organism evidence="3">
    <name type="scientific">Yemma signatus</name>
    <dbReference type="NCBI Taxonomy" id="300820"/>
    <lineage>
        <taxon>Eukaryota</taxon>
        <taxon>Metazoa</taxon>
        <taxon>Ecdysozoa</taxon>
        <taxon>Arthropoda</taxon>
        <taxon>Hexapoda</taxon>
        <taxon>Insecta</taxon>
        <taxon>Pterygota</taxon>
        <taxon>Neoptera</taxon>
        <taxon>Paraneoptera</taxon>
        <taxon>Hemiptera</taxon>
        <taxon>Heteroptera</taxon>
        <taxon>Panheteroptera</taxon>
        <taxon>Pentatomomorpha</taxon>
        <taxon>Lygaeoidea</taxon>
        <taxon>Berytidae</taxon>
        <taxon>Yemma</taxon>
    </lineage>
</organism>
<reference evidence="3" key="1">
    <citation type="submission" date="2017-12" db="EMBL/GenBank/DDBJ databases">
        <authorList>
            <person name="Song Y."/>
        </authorList>
    </citation>
    <scope>NUCLEOTIDE SEQUENCE</scope>
    <source>
        <tissue evidence="3">Antennae</tissue>
    </source>
</reference>
<sequence>MEAKLFILSCVLAVATADFVLDEKAQKIIGDCATETDVDLDKIFESAKNEQLPTTESGKCFVECVMEKSGMLEGGKVNVEKVREISEKHFGDTPELKEKADKVADICVAEVTNPGGKCEFATALAACAMKRGKEMGIPHPNFVM</sequence>
<dbReference type="CDD" id="cd23992">
    <property type="entry name" value="PBP_GOBP"/>
    <property type="match status" value="1"/>
</dbReference>
<dbReference type="InterPro" id="IPR006170">
    <property type="entry name" value="PBP/GOBP"/>
</dbReference>
<dbReference type="InterPro" id="IPR036728">
    <property type="entry name" value="PBP_GOBP_sf"/>
</dbReference>
<dbReference type="SUPFAM" id="SSF47565">
    <property type="entry name" value="Insect pheromone/odorant-binding proteins"/>
    <property type="match status" value="1"/>
</dbReference>
<dbReference type="Pfam" id="PF01395">
    <property type="entry name" value="PBP_GOBP"/>
    <property type="match status" value="1"/>
</dbReference>
<dbReference type="AlphaFoldDB" id="A0A3G2GRS4"/>
<feature type="signal peptide" evidence="2">
    <location>
        <begin position="1"/>
        <end position="17"/>
    </location>
</feature>
<evidence type="ECO:0000256" key="2">
    <source>
        <dbReference type="SAM" id="SignalP"/>
    </source>
</evidence>
<dbReference type="GO" id="GO:0005615">
    <property type="term" value="C:extracellular space"/>
    <property type="evidence" value="ECO:0007669"/>
    <property type="project" value="TreeGrafter"/>
</dbReference>
<evidence type="ECO:0000313" key="3">
    <source>
        <dbReference type="EMBL" id="AYN07358.1"/>
    </source>
</evidence>